<gene>
    <name evidence="1" type="ORF">S01H4_57729</name>
</gene>
<sequence>MAKPIGKTFVQIDLDAAKYNKGVVDVKTTTKKKLSEIEKAWKGLGKNQKLLTIL</sequence>
<accession>X1ELG4</accession>
<evidence type="ECO:0000313" key="1">
    <source>
        <dbReference type="EMBL" id="GAH09468.1"/>
    </source>
</evidence>
<dbReference type="EMBL" id="BART01033634">
    <property type="protein sequence ID" value="GAH09468.1"/>
    <property type="molecule type" value="Genomic_DNA"/>
</dbReference>
<organism evidence="1">
    <name type="scientific">marine sediment metagenome</name>
    <dbReference type="NCBI Taxonomy" id="412755"/>
    <lineage>
        <taxon>unclassified sequences</taxon>
        <taxon>metagenomes</taxon>
        <taxon>ecological metagenomes</taxon>
    </lineage>
</organism>
<name>X1ELG4_9ZZZZ</name>
<dbReference type="AlphaFoldDB" id="X1ELG4"/>
<proteinExistence type="predicted"/>
<protein>
    <submittedName>
        <fullName evidence="1">Uncharacterized protein</fullName>
    </submittedName>
</protein>
<reference evidence="1" key="1">
    <citation type="journal article" date="2014" name="Front. Microbiol.">
        <title>High frequency of phylogenetically diverse reductive dehalogenase-homologous genes in deep subseafloor sedimentary metagenomes.</title>
        <authorList>
            <person name="Kawai M."/>
            <person name="Futagami T."/>
            <person name="Toyoda A."/>
            <person name="Takaki Y."/>
            <person name="Nishi S."/>
            <person name="Hori S."/>
            <person name="Arai W."/>
            <person name="Tsubouchi T."/>
            <person name="Morono Y."/>
            <person name="Uchiyama I."/>
            <person name="Ito T."/>
            <person name="Fujiyama A."/>
            <person name="Inagaki F."/>
            <person name="Takami H."/>
        </authorList>
    </citation>
    <scope>NUCLEOTIDE SEQUENCE</scope>
    <source>
        <strain evidence="1">Expedition CK06-06</strain>
    </source>
</reference>
<comment type="caution">
    <text evidence="1">The sequence shown here is derived from an EMBL/GenBank/DDBJ whole genome shotgun (WGS) entry which is preliminary data.</text>
</comment>